<keyword evidence="3" id="KW-0012">Acyltransferase</keyword>
<dbReference type="InterPro" id="IPR002656">
    <property type="entry name" value="Acyl_transf_3_dom"/>
</dbReference>
<dbReference type="InterPro" id="IPR050879">
    <property type="entry name" value="Acyltransferase_3"/>
</dbReference>
<dbReference type="AlphaFoldDB" id="A0A5C5VJA9"/>
<sequence length="364" mass="39210">MTTPNAPAAGRILELDALRGLAAVAVVLFHFTTRFDELFGRSTTLGWSAPLGEYGVDLFFMLSGFVILLTLERTSGWFSFAWGRFSRLYPAYWAALALTFAVVTWFGLPGQEVSLRDAALNLSMVQSILGAEHVDGAYWSLQAEVIFYANMLLLFSLGVFRRPLAAVLGWVAASAVALLVLHGADHGWLPSAAAHVTKLMTLGSLHYIPLFGVGILLYAWRERRLDDLETLLGVTVCLIADVAHHGAVAGAIGVVLAAVLAAAVTGRLPWLNRRGLVYLGALSYPLYLTHQNIGYVVMRAAESAGLPPAAGLALALAVAVLLAVVLHHAVERPSLAWLRDHRPNFRRLTLGNRQGSKPPSLAAS</sequence>
<feature type="transmembrane region" description="Helical" evidence="1">
    <location>
        <begin position="232"/>
        <end position="264"/>
    </location>
</feature>
<organism evidence="3 4">
    <name type="scientific">Posidoniimonas corsicana</name>
    <dbReference type="NCBI Taxonomy" id="1938618"/>
    <lineage>
        <taxon>Bacteria</taxon>
        <taxon>Pseudomonadati</taxon>
        <taxon>Planctomycetota</taxon>
        <taxon>Planctomycetia</taxon>
        <taxon>Pirellulales</taxon>
        <taxon>Lacipirellulaceae</taxon>
        <taxon>Posidoniimonas</taxon>
    </lineage>
</organism>
<feature type="transmembrane region" description="Helical" evidence="1">
    <location>
        <begin position="51"/>
        <end position="71"/>
    </location>
</feature>
<dbReference type="GO" id="GO:0000271">
    <property type="term" value="P:polysaccharide biosynthetic process"/>
    <property type="evidence" value="ECO:0007669"/>
    <property type="project" value="TreeGrafter"/>
</dbReference>
<evidence type="ECO:0000256" key="1">
    <source>
        <dbReference type="SAM" id="Phobius"/>
    </source>
</evidence>
<name>A0A5C5VJA9_9BACT</name>
<dbReference type="PANTHER" id="PTHR23028">
    <property type="entry name" value="ACETYLTRANSFERASE"/>
    <property type="match status" value="1"/>
</dbReference>
<keyword evidence="3" id="KW-0808">Transferase</keyword>
<evidence type="ECO:0000313" key="3">
    <source>
        <dbReference type="EMBL" id="TWT38057.1"/>
    </source>
</evidence>
<dbReference type="RefSeq" id="WP_146565347.1">
    <property type="nucleotide sequence ID" value="NZ_SIHJ01000001.1"/>
</dbReference>
<keyword evidence="1" id="KW-0472">Membrane</keyword>
<gene>
    <name evidence="3" type="ORF">KOR34_30250</name>
</gene>
<feature type="transmembrane region" description="Helical" evidence="1">
    <location>
        <begin position="309"/>
        <end position="330"/>
    </location>
</feature>
<keyword evidence="1" id="KW-0812">Transmembrane</keyword>
<dbReference type="PANTHER" id="PTHR23028:SF131">
    <property type="entry name" value="BLR2367 PROTEIN"/>
    <property type="match status" value="1"/>
</dbReference>
<feature type="transmembrane region" description="Helical" evidence="1">
    <location>
        <begin position="91"/>
        <end position="108"/>
    </location>
</feature>
<feature type="domain" description="Acyltransferase 3" evidence="2">
    <location>
        <begin position="13"/>
        <end position="327"/>
    </location>
</feature>
<comment type="caution">
    <text evidence="3">The sequence shown here is derived from an EMBL/GenBank/DDBJ whole genome shotgun (WGS) entry which is preliminary data.</text>
</comment>
<dbReference type="Proteomes" id="UP000316714">
    <property type="component" value="Unassembled WGS sequence"/>
</dbReference>
<feature type="transmembrane region" description="Helical" evidence="1">
    <location>
        <begin position="164"/>
        <end position="184"/>
    </location>
</feature>
<dbReference type="Pfam" id="PF01757">
    <property type="entry name" value="Acyl_transf_3"/>
    <property type="match status" value="1"/>
</dbReference>
<dbReference type="GO" id="GO:0016747">
    <property type="term" value="F:acyltransferase activity, transferring groups other than amino-acyl groups"/>
    <property type="evidence" value="ECO:0007669"/>
    <property type="project" value="InterPro"/>
</dbReference>
<reference evidence="3 4" key="1">
    <citation type="submission" date="2019-02" db="EMBL/GenBank/DDBJ databases">
        <title>Deep-cultivation of Planctomycetes and their phenomic and genomic characterization uncovers novel biology.</title>
        <authorList>
            <person name="Wiegand S."/>
            <person name="Jogler M."/>
            <person name="Boedeker C."/>
            <person name="Pinto D."/>
            <person name="Vollmers J."/>
            <person name="Rivas-Marin E."/>
            <person name="Kohn T."/>
            <person name="Peeters S.H."/>
            <person name="Heuer A."/>
            <person name="Rast P."/>
            <person name="Oberbeckmann S."/>
            <person name="Bunk B."/>
            <person name="Jeske O."/>
            <person name="Meyerdierks A."/>
            <person name="Storesund J.E."/>
            <person name="Kallscheuer N."/>
            <person name="Luecker S."/>
            <person name="Lage O.M."/>
            <person name="Pohl T."/>
            <person name="Merkel B.J."/>
            <person name="Hornburger P."/>
            <person name="Mueller R.-W."/>
            <person name="Bruemmer F."/>
            <person name="Labrenz M."/>
            <person name="Spormann A.M."/>
            <person name="Op Den Camp H."/>
            <person name="Overmann J."/>
            <person name="Amann R."/>
            <person name="Jetten M.S.M."/>
            <person name="Mascher T."/>
            <person name="Medema M.H."/>
            <person name="Devos D.P."/>
            <person name="Kaster A.-K."/>
            <person name="Ovreas L."/>
            <person name="Rohde M."/>
            <person name="Galperin M.Y."/>
            <person name="Jogler C."/>
        </authorList>
    </citation>
    <scope>NUCLEOTIDE SEQUENCE [LARGE SCALE GENOMIC DNA]</scope>
    <source>
        <strain evidence="3 4">KOR34</strain>
    </source>
</reference>
<accession>A0A5C5VJA9</accession>
<evidence type="ECO:0000259" key="2">
    <source>
        <dbReference type="Pfam" id="PF01757"/>
    </source>
</evidence>
<dbReference type="EMBL" id="SIHJ01000001">
    <property type="protein sequence ID" value="TWT38057.1"/>
    <property type="molecule type" value="Genomic_DNA"/>
</dbReference>
<keyword evidence="1" id="KW-1133">Transmembrane helix</keyword>
<keyword evidence="4" id="KW-1185">Reference proteome</keyword>
<evidence type="ECO:0000313" key="4">
    <source>
        <dbReference type="Proteomes" id="UP000316714"/>
    </source>
</evidence>
<proteinExistence type="predicted"/>
<feature type="transmembrane region" description="Helical" evidence="1">
    <location>
        <begin position="12"/>
        <end position="31"/>
    </location>
</feature>
<dbReference type="OrthoDB" id="9796461at2"/>
<feature type="transmembrane region" description="Helical" evidence="1">
    <location>
        <begin position="204"/>
        <end position="220"/>
    </location>
</feature>
<protein>
    <submittedName>
        <fullName evidence="3">Acyltransferase family protein</fullName>
    </submittedName>
</protein>
<dbReference type="GO" id="GO:0016020">
    <property type="term" value="C:membrane"/>
    <property type="evidence" value="ECO:0007669"/>
    <property type="project" value="TreeGrafter"/>
</dbReference>
<feature type="transmembrane region" description="Helical" evidence="1">
    <location>
        <begin position="137"/>
        <end position="157"/>
    </location>
</feature>